<dbReference type="AlphaFoldDB" id="G9NRZ3"/>
<organism evidence="2 3">
    <name type="scientific">Hypocrea atroviridis (strain ATCC 20476 / IMI 206040)</name>
    <name type="common">Trichoderma atroviride</name>
    <dbReference type="NCBI Taxonomy" id="452589"/>
    <lineage>
        <taxon>Eukaryota</taxon>
        <taxon>Fungi</taxon>
        <taxon>Dikarya</taxon>
        <taxon>Ascomycota</taxon>
        <taxon>Pezizomycotina</taxon>
        <taxon>Sordariomycetes</taxon>
        <taxon>Hypocreomycetidae</taxon>
        <taxon>Hypocreales</taxon>
        <taxon>Hypocreaceae</taxon>
        <taxon>Trichoderma</taxon>
    </lineage>
</organism>
<evidence type="ECO:0000313" key="2">
    <source>
        <dbReference type="EMBL" id="EHK46773.1"/>
    </source>
</evidence>
<keyword evidence="3" id="KW-1185">Reference proteome</keyword>
<dbReference type="eggNOG" id="ENOG502SPZ7">
    <property type="taxonomic scope" value="Eukaryota"/>
</dbReference>
<name>G9NRZ3_HYPAI</name>
<gene>
    <name evidence="2" type="ORF">TRIATDRAFT_240968</name>
</gene>
<dbReference type="STRING" id="452589.G9NRZ3"/>
<dbReference type="OrthoDB" id="2378324at2759"/>
<dbReference type="SUPFAM" id="SSF109604">
    <property type="entry name" value="HD-domain/PDEase-like"/>
    <property type="match status" value="1"/>
</dbReference>
<dbReference type="EMBL" id="ABDG02000022">
    <property type="protein sequence ID" value="EHK46773.1"/>
    <property type="molecule type" value="Genomic_DNA"/>
</dbReference>
<accession>G9NRZ3</accession>
<evidence type="ECO:0000313" key="3">
    <source>
        <dbReference type="Proteomes" id="UP000005426"/>
    </source>
</evidence>
<dbReference type="HOGENOM" id="CLU_070871_1_1_1"/>
<dbReference type="Pfam" id="PF01966">
    <property type="entry name" value="HD"/>
    <property type="match status" value="1"/>
</dbReference>
<dbReference type="OMA" id="HPRGDFK"/>
<dbReference type="PANTHER" id="PTHR35569:SF1">
    <property type="entry name" value="CYANAMIDE HYDRATASE DDI2-RELATED"/>
    <property type="match status" value="1"/>
</dbReference>
<dbReference type="Gene3D" id="1.10.3210.10">
    <property type="entry name" value="Hypothetical protein af1432"/>
    <property type="match status" value="1"/>
</dbReference>
<evidence type="ECO:0000259" key="1">
    <source>
        <dbReference type="Pfam" id="PF01966"/>
    </source>
</evidence>
<dbReference type="Proteomes" id="UP000005426">
    <property type="component" value="Unassembled WGS sequence"/>
</dbReference>
<feature type="domain" description="HD" evidence="1">
    <location>
        <begin position="37"/>
        <end position="141"/>
    </location>
</feature>
<sequence>MGTRIPETTIAGVTVVETPIVHAAQKYARAHLNDMGFNHVMRSWILGVVVYKKLREKNAVSEIDLEVHALSAILHDLGWDVTGKLISKDKRFEVDGAEAACHWIKEEQQSGRAEHWDDYRLRLVWDAIALHTTPSIALYKEQVIKICALGISADFRGPGLDKDGTISEEVFDAVNESFPRLDLADGIRKIICGFCQTKPETTYGVYTISYNFQMEFGRRYLEGYKTEGSLMCDFI</sequence>
<dbReference type="InterPro" id="IPR006674">
    <property type="entry name" value="HD_domain"/>
</dbReference>
<reference evidence="2 3" key="1">
    <citation type="journal article" date="2011" name="Genome Biol.">
        <title>Comparative genome sequence analysis underscores mycoparasitism as the ancestral life style of Trichoderma.</title>
        <authorList>
            <person name="Kubicek C.P."/>
            <person name="Herrera-Estrella A."/>
            <person name="Seidl-Seiboth V."/>
            <person name="Martinez D.A."/>
            <person name="Druzhinina I.S."/>
            <person name="Thon M."/>
            <person name="Zeilinger S."/>
            <person name="Casas-Flores S."/>
            <person name="Horwitz B.A."/>
            <person name="Mukherjee P.K."/>
            <person name="Mukherjee M."/>
            <person name="Kredics L."/>
            <person name="Alcaraz L.D."/>
            <person name="Aerts A."/>
            <person name="Antal Z."/>
            <person name="Atanasova L."/>
            <person name="Cervantes-Badillo M.G."/>
            <person name="Challacombe J."/>
            <person name="Chertkov O."/>
            <person name="McCluskey K."/>
            <person name="Coulpier F."/>
            <person name="Deshpande N."/>
            <person name="von Doehren H."/>
            <person name="Ebbole D.J."/>
            <person name="Esquivel-Naranjo E.U."/>
            <person name="Fekete E."/>
            <person name="Flipphi M."/>
            <person name="Glaser F."/>
            <person name="Gomez-Rodriguez E.Y."/>
            <person name="Gruber S."/>
            <person name="Han C."/>
            <person name="Henrissat B."/>
            <person name="Hermosa R."/>
            <person name="Hernandez-Onate M."/>
            <person name="Karaffa L."/>
            <person name="Kosti I."/>
            <person name="Le Crom S."/>
            <person name="Lindquist E."/>
            <person name="Lucas S."/>
            <person name="Luebeck M."/>
            <person name="Luebeck P.S."/>
            <person name="Margeot A."/>
            <person name="Metz B."/>
            <person name="Misra M."/>
            <person name="Nevalainen H."/>
            <person name="Omann M."/>
            <person name="Packer N."/>
            <person name="Perrone G."/>
            <person name="Uresti-Rivera E.E."/>
            <person name="Salamov A."/>
            <person name="Schmoll M."/>
            <person name="Seiboth B."/>
            <person name="Shapiro H."/>
            <person name="Sukno S."/>
            <person name="Tamayo-Ramos J.A."/>
            <person name="Tisch D."/>
            <person name="Wiest A."/>
            <person name="Wilkinson H.H."/>
            <person name="Zhang M."/>
            <person name="Coutinho P.M."/>
            <person name="Kenerley C.M."/>
            <person name="Monte E."/>
            <person name="Baker S.E."/>
            <person name="Grigoriev I.V."/>
        </authorList>
    </citation>
    <scope>NUCLEOTIDE SEQUENCE [LARGE SCALE GENOMIC DNA]</scope>
    <source>
        <strain evidence="3">ATCC 20476 / IMI 206040</strain>
    </source>
</reference>
<feature type="non-terminal residue" evidence="2">
    <location>
        <position position="235"/>
    </location>
</feature>
<protein>
    <recommendedName>
        <fullName evidence="1">HD domain-containing protein</fullName>
    </recommendedName>
</protein>
<proteinExistence type="predicted"/>
<comment type="caution">
    <text evidence="2">The sequence shown here is derived from an EMBL/GenBank/DDBJ whole genome shotgun (WGS) entry which is preliminary data.</text>
</comment>
<dbReference type="PANTHER" id="PTHR35569">
    <property type="entry name" value="CYANAMIDE HYDRATASE DDI2-RELATED"/>
    <property type="match status" value="1"/>
</dbReference>